<reference evidence="1" key="1">
    <citation type="journal article" date="2023" name="Nat. Commun.">
        <title>Diploid and tetraploid genomes of Acorus and the evolution of monocots.</title>
        <authorList>
            <person name="Ma L."/>
            <person name="Liu K.W."/>
            <person name="Li Z."/>
            <person name="Hsiao Y.Y."/>
            <person name="Qi Y."/>
            <person name="Fu T."/>
            <person name="Tang G.D."/>
            <person name="Zhang D."/>
            <person name="Sun W.H."/>
            <person name="Liu D.K."/>
            <person name="Li Y."/>
            <person name="Chen G.Z."/>
            <person name="Liu X.D."/>
            <person name="Liao X.Y."/>
            <person name="Jiang Y.T."/>
            <person name="Yu X."/>
            <person name="Hao Y."/>
            <person name="Huang J."/>
            <person name="Zhao X.W."/>
            <person name="Ke S."/>
            <person name="Chen Y.Y."/>
            <person name="Wu W.L."/>
            <person name="Hsu J.L."/>
            <person name="Lin Y.F."/>
            <person name="Huang M.D."/>
            <person name="Li C.Y."/>
            <person name="Huang L."/>
            <person name="Wang Z.W."/>
            <person name="Zhao X."/>
            <person name="Zhong W.Y."/>
            <person name="Peng D.H."/>
            <person name="Ahmad S."/>
            <person name="Lan S."/>
            <person name="Zhang J.S."/>
            <person name="Tsai W.C."/>
            <person name="Van de Peer Y."/>
            <person name="Liu Z.J."/>
        </authorList>
    </citation>
    <scope>NUCLEOTIDE SEQUENCE</scope>
    <source>
        <strain evidence="1">CP</strain>
    </source>
</reference>
<keyword evidence="2" id="KW-1185">Reference proteome</keyword>
<proteinExistence type="predicted"/>
<evidence type="ECO:0000313" key="2">
    <source>
        <dbReference type="Proteomes" id="UP001180020"/>
    </source>
</evidence>
<evidence type="ECO:0008006" key="3">
    <source>
        <dbReference type="Google" id="ProtNLM"/>
    </source>
</evidence>
<name>A0AAV9DAE0_ACOCL</name>
<dbReference type="AlphaFoldDB" id="A0AAV9DAE0"/>
<gene>
    <name evidence="1" type="ORF">QJS10_CPB14g01134</name>
</gene>
<accession>A0AAV9DAE0</accession>
<evidence type="ECO:0000313" key="1">
    <source>
        <dbReference type="EMBL" id="KAK1298165.1"/>
    </source>
</evidence>
<dbReference type="EMBL" id="JAUJYO010000014">
    <property type="protein sequence ID" value="KAK1298165.1"/>
    <property type="molecule type" value="Genomic_DNA"/>
</dbReference>
<comment type="caution">
    <text evidence="1">The sequence shown here is derived from an EMBL/GenBank/DDBJ whole genome shotgun (WGS) entry which is preliminary data.</text>
</comment>
<protein>
    <recommendedName>
        <fullName evidence="3">Reverse transcriptase domain-containing protein</fullName>
    </recommendedName>
</protein>
<dbReference type="Proteomes" id="UP001180020">
    <property type="component" value="Unassembled WGS sequence"/>
</dbReference>
<sequence>MARVRSTGSAKRMAIKLRCLKGKLRGWGREIKAAWMATKETLSSSIQHLDIKEKLGGGLTEAGCTGRRMGQWRLGGLWQEDPLSPILFTIVVNVLGRMLWVAVLDGWIKGLGGWGALSTISQVQFIDDMLLLCKVKEESIQGCRFVLKYFK</sequence>
<organism evidence="1 2">
    <name type="scientific">Acorus calamus</name>
    <name type="common">Sweet flag</name>
    <dbReference type="NCBI Taxonomy" id="4465"/>
    <lineage>
        <taxon>Eukaryota</taxon>
        <taxon>Viridiplantae</taxon>
        <taxon>Streptophyta</taxon>
        <taxon>Embryophyta</taxon>
        <taxon>Tracheophyta</taxon>
        <taxon>Spermatophyta</taxon>
        <taxon>Magnoliopsida</taxon>
        <taxon>Liliopsida</taxon>
        <taxon>Acoraceae</taxon>
        <taxon>Acorus</taxon>
    </lineage>
</organism>
<reference evidence="1" key="2">
    <citation type="submission" date="2023-06" db="EMBL/GenBank/DDBJ databases">
        <authorList>
            <person name="Ma L."/>
            <person name="Liu K.-W."/>
            <person name="Li Z."/>
            <person name="Hsiao Y.-Y."/>
            <person name="Qi Y."/>
            <person name="Fu T."/>
            <person name="Tang G."/>
            <person name="Zhang D."/>
            <person name="Sun W.-H."/>
            <person name="Liu D.-K."/>
            <person name="Li Y."/>
            <person name="Chen G.-Z."/>
            <person name="Liu X.-D."/>
            <person name="Liao X.-Y."/>
            <person name="Jiang Y.-T."/>
            <person name="Yu X."/>
            <person name="Hao Y."/>
            <person name="Huang J."/>
            <person name="Zhao X.-W."/>
            <person name="Ke S."/>
            <person name="Chen Y.-Y."/>
            <person name="Wu W.-L."/>
            <person name="Hsu J.-L."/>
            <person name="Lin Y.-F."/>
            <person name="Huang M.-D."/>
            <person name="Li C.-Y."/>
            <person name="Huang L."/>
            <person name="Wang Z.-W."/>
            <person name="Zhao X."/>
            <person name="Zhong W.-Y."/>
            <person name="Peng D.-H."/>
            <person name="Ahmad S."/>
            <person name="Lan S."/>
            <person name="Zhang J.-S."/>
            <person name="Tsai W.-C."/>
            <person name="Van De Peer Y."/>
            <person name="Liu Z.-J."/>
        </authorList>
    </citation>
    <scope>NUCLEOTIDE SEQUENCE</scope>
    <source>
        <strain evidence="1">CP</strain>
        <tissue evidence="1">Leaves</tissue>
    </source>
</reference>